<dbReference type="PROSITE" id="PS50109">
    <property type="entry name" value="HIS_KIN"/>
    <property type="match status" value="1"/>
</dbReference>
<dbReference type="Pfam" id="PF00072">
    <property type="entry name" value="Response_reg"/>
    <property type="match status" value="1"/>
</dbReference>
<dbReference type="InterPro" id="IPR005467">
    <property type="entry name" value="His_kinase_dom"/>
</dbReference>
<dbReference type="InterPro" id="IPR003594">
    <property type="entry name" value="HATPase_dom"/>
</dbReference>
<dbReference type="Proteomes" id="UP000077355">
    <property type="component" value="Unassembled WGS sequence"/>
</dbReference>
<dbReference type="SMART" id="SM00388">
    <property type="entry name" value="HisKA"/>
    <property type="match status" value="1"/>
</dbReference>
<keyword evidence="4 13" id="KW-0597">Phosphoprotein</keyword>
<dbReference type="PANTHER" id="PTHR45339:SF1">
    <property type="entry name" value="HYBRID SIGNAL TRANSDUCTION HISTIDINE KINASE J"/>
    <property type="match status" value="1"/>
</dbReference>
<evidence type="ECO:0000256" key="12">
    <source>
        <dbReference type="ARBA" id="ARBA00074306"/>
    </source>
</evidence>
<dbReference type="InterPro" id="IPR011006">
    <property type="entry name" value="CheY-like_superfamily"/>
</dbReference>
<feature type="domain" description="Response regulatory" evidence="16">
    <location>
        <begin position="544"/>
        <end position="662"/>
    </location>
</feature>
<dbReference type="Gene3D" id="1.10.287.130">
    <property type="match status" value="1"/>
</dbReference>
<dbReference type="Pfam" id="PF13426">
    <property type="entry name" value="PAS_9"/>
    <property type="match status" value="1"/>
</dbReference>
<dbReference type="Gene3D" id="3.30.565.10">
    <property type="entry name" value="Histidine kinase-like ATPase, C-terminal domain"/>
    <property type="match status" value="1"/>
</dbReference>
<feature type="modified residue" description="4-aspartylphosphate" evidence="13">
    <location>
        <position position="593"/>
    </location>
</feature>
<dbReference type="InterPro" id="IPR035965">
    <property type="entry name" value="PAS-like_dom_sf"/>
</dbReference>
<dbReference type="InterPro" id="IPR004358">
    <property type="entry name" value="Sig_transdc_His_kin-like_C"/>
</dbReference>
<dbReference type="InterPro" id="IPR036097">
    <property type="entry name" value="HisK_dim/P_sf"/>
</dbReference>
<dbReference type="InterPro" id="IPR003661">
    <property type="entry name" value="HisK_dim/P_dom"/>
</dbReference>
<keyword evidence="7" id="KW-0418">Kinase</keyword>
<evidence type="ECO:0000256" key="9">
    <source>
        <dbReference type="ARBA" id="ARBA00023012"/>
    </source>
</evidence>
<dbReference type="GO" id="GO:0005524">
    <property type="term" value="F:ATP binding"/>
    <property type="evidence" value="ECO:0007669"/>
    <property type="project" value="UniProtKB-KW"/>
</dbReference>
<evidence type="ECO:0000256" key="7">
    <source>
        <dbReference type="ARBA" id="ARBA00022777"/>
    </source>
</evidence>
<evidence type="ECO:0000313" key="18">
    <source>
        <dbReference type="EMBL" id="OAB47408.1"/>
    </source>
</evidence>
<gene>
    <name evidence="18" type="ORF">PBAT_06840</name>
</gene>
<feature type="domain" description="Histidine kinase" evidence="15">
    <location>
        <begin position="293"/>
        <end position="514"/>
    </location>
</feature>
<dbReference type="SUPFAM" id="SSF52172">
    <property type="entry name" value="CheY-like"/>
    <property type="match status" value="2"/>
</dbReference>
<protein>
    <recommendedName>
        <fullName evidence="12">Circadian input-output histidine kinase CikA</fullName>
        <ecNumber evidence="3">2.7.13.3</ecNumber>
    </recommendedName>
    <alternativeName>
        <fullName evidence="11">Sensory/regulatory protein RpfC</fullName>
    </alternativeName>
</protein>
<feature type="domain" description="PAS" evidence="17">
    <location>
        <begin position="158"/>
        <end position="210"/>
    </location>
</feature>
<evidence type="ECO:0000259" key="16">
    <source>
        <dbReference type="PROSITE" id="PS50110"/>
    </source>
</evidence>
<name>A0A168Q5J3_9BACL</name>
<dbReference type="OrthoDB" id="9790669at2"/>
<comment type="caution">
    <text evidence="18">The sequence shown here is derived from an EMBL/GenBank/DDBJ whole genome shotgun (WGS) entry which is preliminary data.</text>
</comment>
<dbReference type="CDD" id="cd00130">
    <property type="entry name" value="PAS"/>
    <property type="match status" value="1"/>
</dbReference>
<accession>A0A168Q5J3</accession>
<dbReference type="EC" id="2.7.13.3" evidence="3"/>
<dbReference type="PROSITE" id="PS50110">
    <property type="entry name" value="RESPONSE_REGULATORY"/>
    <property type="match status" value="2"/>
</dbReference>
<dbReference type="SUPFAM" id="SSF55785">
    <property type="entry name" value="PYP-like sensor domain (PAS domain)"/>
    <property type="match status" value="1"/>
</dbReference>
<keyword evidence="6" id="KW-0547">Nucleotide-binding</keyword>
<feature type="domain" description="Response regulatory" evidence="16">
    <location>
        <begin position="8"/>
        <end position="125"/>
    </location>
</feature>
<dbReference type="SMART" id="SM00448">
    <property type="entry name" value="REC"/>
    <property type="match status" value="2"/>
</dbReference>
<dbReference type="RefSeq" id="WP_068647850.1">
    <property type="nucleotide sequence ID" value="NZ_CP043611.1"/>
</dbReference>
<keyword evidence="19" id="KW-1185">Reference proteome</keyword>
<dbReference type="Pfam" id="PF00512">
    <property type="entry name" value="HisKA"/>
    <property type="match status" value="1"/>
</dbReference>
<dbReference type="Gene3D" id="3.40.50.2300">
    <property type="match status" value="2"/>
</dbReference>
<keyword evidence="9" id="KW-0902">Two-component regulatory system</keyword>
<sequence>MERDYPINILLVDDHPENLLAIEAVLEGEPYQLIRAYSGLDALRCLLKDEIAVILLDVQMPGMDGFETARHIKSYDNSKSIPIIFITATSKETRHFSAGYSVGAIDYMVKPFVPYVLKSKIQGFVHLYDAQKTLKQKTKQLEQTNLDLVKITEQLTRAEAQTRVVMETSIDTMLIFTPKGVILQTNPAVEEMFGYGRDELLGQNITILLPTLGSTDDIRYLDWIGKVREISPRCKNGTTFPAEIQLGVSGENSYLLACTIRNISNRKQGERDLIRAKDIAEEASRVKTDFLSLMSHEIRTPLNGVIGMMDILLDSGLTQEQQELAQVVMNSGNTLLSIMNNVLDFSKMESERLELEEESFLLIDCLEQVRDIFTAKLQEKQLEMLYVIDRELPIMIRGDITRLQQILLNLIGNAIKFTDVGGVYIVVSKVGEAQDTVSIEFTIKDTGIGIPPDKTEKLFQPFSQVDASVNRKYGGTGLGLAICKTLVEIMGGTIRIDSMKEAGATFVFTVDMKRCSDSEAELDPIGRDWLKTCPSSEVTAISMQILVIEEQPVYQKLLVHMLEGLGHTVMAVSDEMGALRALEEGFFDMLFIDSHQPMTNVRETLYTMINQSVDVQRLILIGMLTHMTQDFEELEQTNLKFNELLQKPIRLGHLKHILSTYASTMEPHLLA</sequence>
<dbReference type="PANTHER" id="PTHR45339">
    <property type="entry name" value="HYBRID SIGNAL TRANSDUCTION HISTIDINE KINASE J"/>
    <property type="match status" value="1"/>
</dbReference>
<evidence type="ECO:0000256" key="8">
    <source>
        <dbReference type="ARBA" id="ARBA00022840"/>
    </source>
</evidence>
<organism evidence="18 19">
    <name type="scientific">Paenibacillus antarcticus</name>
    <dbReference type="NCBI Taxonomy" id="253703"/>
    <lineage>
        <taxon>Bacteria</taxon>
        <taxon>Bacillati</taxon>
        <taxon>Bacillota</taxon>
        <taxon>Bacilli</taxon>
        <taxon>Bacillales</taxon>
        <taxon>Paenibacillaceae</taxon>
        <taxon>Paenibacillus</taxon>
    </lineage>
</organism>
<dbReference type="EMBL" id="LVJI01000007">
    <property type="protein sequence ID" value="OAB47408.1"/>
    <property type="molecule type" value="Genomic_DNA"/>
</dbReference>
<dbReference type="AlphaFoldDB" id="A0A168Q5J3"/>
<evidence type="ECO:0000256" key="2">
    <source>
        <dbReference type="ARBA" id="ARBA00006402"/>
    </source>
</evidence>
<dbReference type="CDD" id="cd16922">
    <property type="entry name" value="HATPase_EvgS-ArcB-TorS-like"/>
    <property type="match status" value="1"/>
</dbReference>
<evidence type="ECO:0000259" key="17">
    <source>
        <dbReference type="PROSITE" id="PS50112"/>
    </source>
</evidence>
<evidence type="ECO:0000256" key="1">
    <source>
        <dbReference type="ARBA" id="ARBA00000085"/>
    </source>
</evidence>
<dbReference type="NCBIfam" id="TIGR00229">
    <property type="entry name" value="sensory_box"/>
    <property type="match status" value="1"/>
</dbReference>
<dbReference type="Gene3D" id="3.30.450.20">
    <property type="entry name" value="PAS domain"/>
    <property type="match status" value="1"/>
</dbReference>
<comment type="catalytic activity">
    <reaction evidence="1">
        <text>ATP + protein L-histidine = ADP + protein N-phospho-L-histidine.</text>
        <dbReference type="EC" id="2.7.13.3"/>
    </reaction>
</comment>
<dbReference type="SMART" id="SM00091">
    <property type="entry name" value="PAS"/>
    <property type="match status" value="1"/>
</dbReference>
<dbReference type="SMART" id="SM00387">
    <property type="entry name" value="HATPase_c"/>
    <property type="match status" value="1"/>
</dbReference>
<dbReference type="PROSITE" id="PS50112">
    <property type="entry name" value="PAS"/>
    <property type="match status" value="1"/>
</dbReference>
<evidence type="ECO:0000256" key="14">
    <source>
        <dbReference type="SAM" id="Coils"/>
    </source>
</evidence>
<evidence type="ECO:0000256" key="5">
    <source>
        <dbReference type="ARBA" id="ARBA00022679"/>
    </source>
</evidence>
<feature type="coiled-coil region" evidence="14">
    <location>
        <begin position="134"/>
        <end position="161"/>
    </location>
</feature>
<dbReference type="CDD" id="cd00082">
    <property type="entry name" value="HisKA"/>
    <property type="match status" value="1"/>
</dbReference>
<evidence type="ECO:0000256" key="11">
    <source>
        <dbReference type="ARBA" id="ARBA00068150"/>
    </source>
</evidence>
<evidence type="ECO:0000256" key="4">
    <source>
        <dbReference type="ARBA" id="ARBA00022553"/>
    </source>
</evidence>
<evidence type="ECO:0000259" key="15">
    <source>
        <dbReference type="PROSITE" id="PS50109"/>
    </source>
</evidence>
<comment type="similarity">
    <text evidence="2">In the N-terminal section; belongs to the phytochrome family.</text>
</comment>
<evidence type="ECO:0000256" key="10">
    <source>
        <dbReference type="ARBA" id="ARBA00064003"/>
    </source>
</evidence>
<evidence type="ECO:0000256" key="3">
    <source>
        <dbReference type="ARBA" id="ARBA00012438"/>
    </source>
</evidence>
<evidence type="ECO:0000256" key="6">
    <source>
        <dbReference type="ARBA" id="ARBA00022741"/>
    </source>
</evidence>
<dbReference type="InterPro" id="IPR000014">
    <property type="entry name" value="PAS"/>
</dbReference>
<dbReference type="FunFam" id="1.10.287.130:FF:000002">
    <property type="entry name" value="Two-component osmosensing histidine kinase"/>
    <property type="match status" value="1"/>
</dbReference>
<evidence type="ECO:0000313" key="19">
    <source>
        <dbReference type="Proteomes" id="UP000077355"/>
    </source>
</evidence>
<dbReference type="PRINTS" id="PR00344">
    <property type="entry name" value="BCTRLSENSOR"/>
</dbReference>
<dbReference type="GO" id="GO:0000155">
    <property type="term" value="F:phosphorelay sensor kinase activity"/>
    <property type="evidence" value="ECO:0007669"/>
    <property type="project" value="InterPro"/>
</dbReference>
<dbReference type="FunFam" id="3.30.565.10:FF:000010">
    <property type="entry name" value="Sensor histidine kinase RcsC"/>
    <property type="match status" value="1"/>
</dbReference>
<dbReference type="InterPro" id="IPR036890">
    <property type="entry name" value="HATPase_C_sf"/>
</dbReference>
<proteinExistence type="inferred from homology"/>
<keyword evidence="5" id="KW-0808">Transferase</keyword>
<dbReference type="Pfam" id="PF02518">
    <property type="entry name" value="HATPase_c"/>
    <property type="match status" value="1"/>
</dbReference>
<feature type="modified residue" description="4-aspartylphosphate" evidence="13">
    <location>
        <position position="57"/>
    </location>
</feature>
<dbReference type="SUPFAM" id="SSF55874">
    <property type="entry name" value="ATPase domain of HSP90 chaperone/DNA topoisomerase II/histidine kinase"/>
    <property type="match status" value="1"/>
</dbReference>
<keyword evidence="8" id="KW-0067">ATP-binding</keyword>
<dbReference type="SUPFAM" id="SSF47384">
    <property type="entry name" value="Homodimeric domain of signal transducing histidine kinase"/>
    <property type="match status" value="1"/>
</dbReference>
<dbReference type="InterPro" id="IPR001789">
    <property type="entry name" value="Sig_transdc_resp-reg_receiver"/>
</dbReference>
<evidence type="ECO:0000256" key="13">
    <source>
        <dbReference type="PROSITE-ProRule" id="PRU00169"/>
    </source>
</evidence>
<comment type="subunit">
    <text evidence="10">At low DSF concentrations, interacts with RpfF.</text>
</comment>
<reference evidence="18 19" key="1">
    <citation type="submission" date="2016-03" db="EMBL/GenBank/DDBJ databases">
        <title>Draft genome sequence of Paenibacillus antarcticus CECT 5836.</title>
        <authorList>
            <person name="Shin S.-K."/>
            <person name="Yi H."/>
        </authorList>
    </citation>
    <scope>NUCLEOTIDE SEQUENCE [LARGE SCALE GENOMIC DNA]</scope>
    <source>
        <strain evidence="18 19">CECT 5836</strain>
    </source>
</reference>
<keyword evidence="14" id="KW-0175">Coiled coil</keyword>